<dbReference type="Proteomes" id="UP001501231">
    <property type="component" value="Unassembled WGS sequence"/>
</dbReference>
<comment type="caution">
    <text evidence="1">The sequence shown here is derived from an EMBL/GenBank/DDBJ whole genome shotgun (WGS) entry which is preliminary data.</text>
</comment>
<keyword evidence="2" id="KW-1185">Reference proteome</keyword>
<accession>A0ABP5WUW3</accession>
<protein>
    <submittedName>
        <fullName evidence="1">Uncharacterized protein</fullName>
    </submittedName>
</protein>
<name>A0ABP5WUW3_9ACTN</name>
<organism evidence="1 2">
    <name type="scientific">Actinomadura vinacea</name>
    <dbReference type="NCBI Taxonomy" id="115336"/>
    <lineage>
        <taxon>Bacteria</taxon>
        <taxon>Bacillati</taxon>
        <taxon>Actinomycetota</taxon>
        <taxon>Actinomycetes</taxon>
        <taxon>Streptosporangiales</taxon>
        <taxon>Thermomonosporaceae</taxon>
        <taxon>Actinomadura</taxon>
    </lineage>
</organism>
<reference evidence="2" key="1">
    <citation type="journal article" date="2019" name="Int. J. Syst. Evol. Microbiol.">
        <title>The Global Catalogue of Microorganisms (GCM) 10K type strain sequencing project: providing services to taxonomists for standard genome sequencing and annotation.</title>
        <authorList>
            <consortium name="The Broad Institute Genomics Platform"/>
            <consortium name="The Broad Institute Genome Sequencing Center for Infectious Disease"/>
            <person name="Wu L."/>
            <person name="Ma J."/>
        </authorList>
    </citation>
    <scope>NUCLEOTIDE SEQUENCE [LARGE SCALE GENOMIC DNA]</scope>
    <source>
        <strain evidence="2">JCM 3325</strain>
    </source>
</reference>
<gene>
    <name evidence="1" type="ORF">GCM10010191_59400</name>
</gene>
<sequence length="88" mass="9669">MRAAIFRLGREDGVLAQARGPAAVRVARPHPAPGLNPREPARYPAHQDLERLLPAGRIYAVPRGHHKIFSLHTSTISGGRTRQSADLY</sequence>
<evidence type="ECO:0000313" key="2">
    <source>
        <dbReference type="Proteomes" id="UP001501231"/>
    </source>
</evidence>
<dbReference type="EMBL" id="BAAARW010000021">
    <property type="protein sequence ID" value="GAA2436718.1"/>
    <property type="molecule type" value="Genomic_DNA"/>
</dbReference>
<evidence type="ECO:0000313" key="1">
    <source>
        <dbReference type="EMBL" id="GAA2436718.1"/>
    </source>
</evidence>
<proteinExistence type="predicted"/>